<dbReference type="AlphaFoldDB" id="X1VC92"/>
<dbReference type="EMBL" id="BARW01034155">
    <property type="protein sequence ID" value="GAJ03750.1"/>
    <property type="molecule type" value="Genomic_DNA"/>
</dbReference>
<evidence type="ECO:0000313" key="1">
    <source>
        <dbReference type="EMBL" id="GAJ03750.1"/>
    </source>
</evidence>
<name>X1VC92_9ZZZZ</name>
<comment type="caution">
    <text evidence="1">The sequence shown here is derived from an EMBL/GenBank/DDBJ whole genome shotgun (WGS) entry which is preliminary data.</text>
</comment>
<protein>
    <submittedName>
        <fullName evidence="1">Uncharacterized protein</fullName>
    </submittedName>
</protein>
<accession>X1VC92</accession>
<organism evidence="1">
    <name type="scientific">marine sediment metagenome</name>
    <dbReference type="NCBI Taxonomy" id="412755"/>
    <lineage>
        <taxon>unclassified sequences</taxon>
        <taxon>metagenomes</taxon>
        <taxon>ecological metagenomes</taxon>
    </lineage>
</organism>
<proteinExistence type="predicted"/>
<reference evidence="1" key="1">
    <citation type="journal article" date="2014" name="Front. Microbiol.">
        <title>High frequency of phylogenetically diverse reductive dehalogenase-homologous genes in deep subseafloor sedimentary metagenomes.</title>
        <authorList>
            <person name="Kawai M."/>
            <person name="Futagami T."/>
            <person name="Toyoda A."/>
            <person name="Takaki Y."/>
            <person name="Nishi S."/>
            <person name="Hori S."/>
            <person name="Arai W."/>
            <person name="Tsubouchi T."/>
            <person name="Morono Y."/>
            <person name="Uchiyama I."/>
            <person name="Ito T."/>
            <person name="Fujiyama A."/>
            <person name="Inagaki F."/>
            <person name="Takami H."/>
        </authorList>
    </citation>
    <scope>NUCLEOTIDE SEQUENCE</scope>
    <source>
        <strain evidence="1">Expedition CK06-06</strain>
    </source>
</reference>
<gene>
    <name evidence="1" type="ORF">S12H4_53605</name>
</gene>
<sequence>MPTKFKVFDTRRVPSAEPERIGKYDMLVMYELDPMRRYIVRVPEEEFTEARMIEAVKKDMAEREQYTGKEYEIP</sequence>